<dbReference type="RefSeq" id="WP_344661284.1">
    <property type="nucleotide sequence ID" value="NZ_BAAAQM010000051.1"/>
</dbReference>
<protein>
    <submittedName>
        <fullName evidence="1">Uncharacterized protein</fullName>
    </submittedName>
</protein>
<dbReference type="Proteomes" id="UP001499854">
    <property type="component" value="Unassembled WGS sequence"/>
</dbReference>
<reference evidence="1 2" key="1">
    <citation type="journal article" date="2019" name="Int. J. Syst. Evol. Microbiol.">
        <title>The Global Catalogue of Microorganisms (GCM) 10K type strain sequencing project: providing services to taxonomists for standard genome sequencing and annotation.</title>
        <authorList>
            <consortium name="The Broad Institute Genomics Platform"/>
            <consortium name="The Broad Institute Genome Sequencing Center for Infectious Disease"/>
            <person name="Wu L."/>
            <person name="Ma J."/>
        </authorList>
    </citation>
    <scope>NUCLEOTIDE SEQUENCE [LARGE SCALE GENOMIC DNA]</scope>
    <source>
        <strain evidence="1 2">JCM 16013</strain>
    </source>
</reference>
<proteinExistence type="predicted"/>
<evidence type="ECO:0000313" key="2">
    <source>
        <dbReference type="Proteomes" id="UP001499854"/>
    </source>
</evidence>
<keyword evidence="2" id="KW-1185">Reference proteome</keyword>
<name>A0ABN2SXD4_9ACTN</name>
<sequence>MIAQDRWEEAFGLLAPFVVVDRRTTAGLGAMADLGFLGRDNDSGDLVVITGYWATPKLKITTSAKTADKVIAAAHAVVEQGSPN</sequence>
<gene>
    <name evidence="1" type="ORF">GCM10009838_68150</name>
</gene>
<accession>A0ABN2SXD4</accession>
<comment type="caution">
    <text evidence="1">The sequence shown here is derived from an EMBL/GenBank/DDBJ whole genome shotgun (WGS) entry which is preliminary data.</text>
</comment>
<evidence type="ECO:0000313" key="1">
    <source>
        <dbReference type="EMBL" id="GAA1994246.1"/>
    </source>
</evidence>
<organism evidence="1 2">
    <name type="scientific">Catenulispora subtropica</name>
    <dbReference type="NCBI Taxonomy" id="450798"/>
    <lineage>
        <taxon>Bacteria</taxon>
        <taxon>Bacillati</taxon>
        <taxon>Actinomycetota</taxon>
        <taxon>Actinomycetes</taxon>
        <taxon>Catenulisporales</taxon>
        <taxon>Catenulisporaceae</taxon>
        <taxon>Catenulispora</taxon>
    </lineage>
</organism>
<dbReference type="EMBL" id="BAAAQM010000051">
    <property type="protein sequence ID" value="GAA1994246.1"/>
    <property type="molecule type" value="Genomic_DNA"/>
</dbReference>